<dbReference type="Proteomes" id="UP001262835">
    <property type="component" value="Unassembled WGS sequence"/>
</dbReference>
<feature type="region of interest" description="Disordered" evidence="1">
    <location>
        <begin position="423"/>
        <end position="480"/>
    </location>
</feature>
<protein>
    <recommendedName>
        <fullName evidence="2">Peptidase S74 domain-containing protein</fullName>
    </recommendedName>
</protein>
<dbReference type="InterPro" id="IPR030392">
    <property type="entry name" value="S74_ICA"/>
</dbReference>
<feature type="region of interest" description="Disordered" evidence="1">
    <location>
        <begin position="291"/>
        <end position="317"/>
    </location>
</feature>
<comment type="caution">
    <text evidence="3">The sequence shown here is derived from an EMBL/GenBank/DDBJ whole genome shotgun (WGS) entry which is preliminary data.</text>
</comment>
<sequence>MAIVSKGYERALTYAEHGQLLTYAGATYSVFGASSFEVVPNPADRTLNVQPGTASGRGVLDVSYDVEAVGAVAVPSGSRWDTVVLRRDWAAKTSTVVVLKGTSTKALATTRQNVPGVIDDHPLALVRFTAGQPSAQEVVDLRVWNGDGGASANDAFVRTFLERIGTRVTVGSAVWVRQIVAGVPTWVDARTEITEATTTGTDGGGGKLAKFTPEGRLAVADPETNAHVANKRYVDAALKPTADAVTKSTAVGTGTGGGKLVQWSPTGNLLMADPTQLGHGATKRYVDNLTDSTTSGASGGGGKLARYTPEGRLGMSEPTALEHGATKRYVDNATDSSTSGLTGPGKLARFTGGGRLIVADPTDQDSAANKRTVDTAAAAAKAYTDVAAAVAKAYTDTSTEASVSGPSGGNKLVRWSASGRIEMADPATPENGANKRYVDNATAGSTSGPSGGGQLARWSSGGRLDMADPATPENGANKRYVDQKTSDLPAVRSGGFNADVWNRNLTGTRRAAYITNEGSEPTYLGHQSSAAKYKQDIAEMEITDEQLLSIAFVMYRYREQVAQHGADAPVDAGMIADALDAAGLGWAVFYNEDGDVEGIHYERAWLAMLPPVQRAIERLGVIEERLAALEGLTA</sequence>
<dbReference type="PROSITE" id="PS51688">
    <property type="entry name" value="ICA"/>
    <property type="match status" value="1"/>
</dbReference>
<accession>A0ABU3GL21</accession>
<gene>
    <name evidence="3" type="ORF">Q9S78_12030</name>
</gene>
<feature type="domain" description="Peptidase S74" evidence="2">
    <location>
        <begin position="529"/>
        <end position="626"/>
    </location>
</feature>
<dbReference type="EMBL" id="JAUZVT010000002">
    <property type="protein sequence ID" value="MDT3331397.1"/>
    <property type="molecule type" value="Genomic_DNA"/>
</dbReference>
<evidence type="ECO:0000256" key="1">
    <source>
        <dbReference type="SAM" id="MobiDB-lite"/>
    </source>
</evidence>
<dbReference type="RefSeq" id="WP_311870397.1">
    <property type="nucleotide sequence ID" value="NZ_JAUZVT010000002.1"/>
</dbReference>
<keyword evidence="4" id="KW-1185">Reference proteome</keyword>
<evidence type="ECO:0000313" key="3">
    <source>
        <dbReference type="EMBL" id="MDT3331397.1"/>
    </source>
</evidence>
<name>A0ABU3GL21_9MICO</name>
<evidence type="ECO:0000259" key="2">
    <source>
        <dbReference type="PROSITE" id="PS51688"/>
    </source>
</evidence>
<organism evidence="3 4">
    <name type="scientific">Microbacterium aquilitoris</name>
    <dbReference type="NCBI Taxonomy" id="3067307"/>
    <lineage>
        <taxon>Bacteria</taxon>
        <taxon>Bacillati</taxon>
        <taxon>Actinomycetota</taxon>
        <taxon>Actinomycetes</taxon>
        <taxon>Micrococcales</taxon>
        <taxon>Microbacteriaceae</taxon>
        <taxon>Microbacterium</taxon>
    </lineage>
</organism>
<reference evidence="3 4" key="1">
    <citation type="submission" date="2023-08" db="EMBL/GenBank/DDBJ databases">
        <title>Microbacterium aquilitoris sp. nov. and Microbacterium gwkjibeachense sp. nov., isolated from beach.</title>
        <authorList>
            <person name="Lee S.D."/>
            <person name="Yang H."/>
            <person name="Kim I."/>
        </authorList>
    </citation>
    <scope>NUCLEOTIDE SEQUENCE [LARGE SCALE GENOMIC DNA]</scope>
    <source>
        <strain evidence="3 4">KSW-18</strain>
    </source>
</reference>
<evidence type="ECO:0000313" key="4">
    <source>
        <dbReference type="Proteomes" id="UP001262835"/>
    </source>
</evidence>
<proteinExistence type="predicted"/>